<sequence>MDGVRKTFDEWAQNGRAELMEMEHGKNVLKFLKTISFEKPFTFLDVGCGNGWVVRKIASEKECKKAVGIDKSKKMVIQSKKKIESKKEEYIHTDIESMKYKGKFDFIFSMESLYYADSIEIALEKIYKLLKPGGQFFCGTDFYTDNKSTARWAGIMKIQMHLHSKKEWRSFFKNVGFDVKTKHIKDLKNKKKWKREYGTLFIIGTKPAK</sequence>
<dbReference type="SUPFAM" id="SSF53335">
    <property type="entry name" value="S-adenosyl-L-methionine-dependent methyltransferases"/>
    <property type="match status" value="1"/>
</dbReference>
<proteinExistence type="predicted"/>
<keyword evidence="3" id="KW-1185">Reference proteome</keyword>
<accession>A0A7D5M3T1</accession>
<dbReference type="RefSeq" id="WP_179361806.1">
    <property type="nucleotide sequence ID" value="NZ_CP026993.1"/>
</dbReference>
<evidence type="ECO:0000313" key="2">
    <source>
        <dbReference type="EMBL" id="QLH03830.1"/>
    </source>
</evidence>
<dbReference type="Gene3D" id="3.40.50.150">
    <property type="entry name" value="Vaccinia Virus protein VP39"/>
    <property type="match status" value="1"/>
</dbReference>
<dbReference type="InterPro" id="IPR013216">
    <property type="entry name" value="Methyltransf_11"/>
</dbReference>
<dbReference type="EMBL" id="CP026993">
    <property type="protein sequence ID" value="QLH03830.1"/>
    <property type="molecule type" value="Genomic_DNA"/>
</dbReference>
<protein>
    <submittedName>
        <fullName evidence="2">Methyltransferase type 11</fullName>
    </submittedName>
</protein>
<dbReference type="GO" id="GO:0008757">
    <property type="term" value="F:S-adenosylmethionine-dependent methyltransferase activity"/>
    <property type="evidence" value="ECO:0007669"/>
    <property type="project" value="InterPro"/>
</dbReference>
<dbReference type="PANTHER" id="PTHR43861">
    <property type="entry name" value="TRANS-ACONITATE 2-METHYLTRANSFERASE-RELATED"/>
    <property type="match status" value="1"/>
</dbReference>
<dbReference type="KEGG" id="ncl:C5F47_05930"/>
<evidence type="ECO:0000259" key="1">
    <source>
        <dbReference type="Pfam" id="PF08241"/>
    </source>
</evidence>
<dbReference type="CDD" id="cd02440">
    <property type="entry name" value="AdoMet_MTases"/>
    <property type="match status" value="1"/>
</dbReference>
<keyword evidence="2" id="KW-0808">Transferase</keyword>
<dbReference type="GO" id="GO:0032259">
    <property type="term" value="P:methylation"/>
    <property type="evidence" value="ECO:0007669"/>
    <property type="project" value="UniProtKB-KW"/>
</dbReference>
<dbReference type="AlphaFoldDB" id="A0A7D5M3T1"/>
<organism evidence="2 3">
    <name type="scientific">Nitrosopumilus cobalaminigenes</name>
    <dbReference type="NCBI Taxonomy" id="1470066"/>
    <lineage>
        <taxon>Archaea</taxon>
        <taxon>Nitrososphaerota</taxon>
        <taxon>Nitrososphaeria</taxon>
        <taxon>Nitrosopumilales</taxon>
        <taxon>Nitrosopumilaceae</taxon>
        <taxon>Nitrosopumilus</taxon>
    </lineage>
</organism>
<keyword evidence="2" id="KW-0489">Methyltransferase</keyword>
<dbReference type="InterPro" id="IPR029063">
    <property type="entry name" value="SAM-dependent_MTases_sf"/>
</dbReference>
<name>A0A7D5M3T1_9ARCH</name>
<dbReference type="Proteomes" id="UP000509771">
    <property type="component" value="Chromosome"/>
</dbReference>
<dbReference type="GeneID" id="56059563"/>
<feature type="domain" description="Methyltransferase type 11" evidence="1">
    <location>
        <begin position="44"/>
        <end position="138"/>
    </location>
</feature>
<reference evidence="2 3" key="1">
    <citation type="submission" date="2018-02" db="EMBL/GenBank/DDBJ databases">
        <title>Complete genome of Nitrosopumilus cobalaminigenes HCA1.</title>
        <authorList>
            <person name="Qin W."/>
            <person name="Zheng Y."/>
            <person name="Stahl D.A."/>
        </authorList>
    </citation>
    <scope>NUCLEOTIDE SEQUENCE [LARGE SCALE GENOMIC DNA]</scope>
    <source>
        <strain evidence="2 3">HCA1</strain>
    </source>
</reference>
<dbReference type="Pfam" id="PF08241">
    <property type="entry name" value="Methyltransf_11"/>
    <property type="match status" value="1"/>
</dbReference>
<gene>
    <name evidence="2" type="ORF">C5F47_05930</name>
</gene>
<evidence type="ECO:0000313" key="3">
    <source>
        <dbReference type="Proteomes" id="UP000509771"/>
    </source>
</evidence>
<dbReference type="OrthoDB" id="4832at2157"/>